<gene>
    <name evidence="3" type="ORF">LREN565_0172</name>
</gene>
<dbReference type="Pfam" id="PF00534">
    <property type="entry name" value="Glycos_transf_1"/>
    <property type="match status" value="1"/>
</dbReference>
<feature type="domain" description="Glycosyltransferase subfamily 4-like N-terminal" evidence="2">
    <location>
        <begin position="13"/>
        <end position="173"/>
    </location>
</feature>
<dbReference type="PANTHER" id="PTHR45947">
    <property type="entry name" value="SULFOQUINOVOSYL TRANSFERASE SQD2"/>
    <property type="match status" value="1"/>
</dbReference>
<dbReference type="InterPro" id="IPR001296">
    <property type="entry name" value="Glyco_trans_1"/>
</dbReference>
<organism evidence="3">
    <name type="scientific">Loigolactobacillus rennini</name>
    <dbReference type="NCBI Taxonomy" id="238013"/>
    <lineage>
        <taxon>Bacteria</taxon>
        <taxon>Bacillati</taxon>
        <taxon>Bacillota</taxon>
        <taxon>Bacilli</taxon>
        <taxon>Lactobacillales</taxon>
        <taxon>Lactobacillaceae</taxon>
        <taxon>Loigolactobacillus</taxon>
    </lineage>
</organism>
<dbReference type="InterPro" id="IPR050194">
    <property type="entry name" value="Glycosyltransferase_grp1"/>
</dbReference>
<evidence type="ECO:0000313" key="3">
    <source>
        <dbReference type="EMBL" id="SFZ87059.1"/>
    </source>
</evidence>
<accession>A0A1K2I3Y9</accession>
<dbReference type="Pfam" id="PF13439">
    <property type="entry name" value="Glyco_transf_4"/>
    <property type="match status" value="1"/>
</dbReference>
<feature type="domain" description="Glycosyl transferase family 1" evidence="1">
    <location>
        <begin position="183"/>
        <end position="298"/>
    </location>
</feature>
<protein>
    <submittedName>
        <fullName evidence="3">Capsular polysaccharide biosynthesis protein</fullName>
    </submittedName>
</protein>
<evidence type="ECO:0000259" key="2">
    <source>
        <dbReference type="Pfam" id="PF13439"/>
    </source>
</evidence>
<dbReference type="PANTHER" id="PTHR45947:SF3">
    <property type="entry name" value="SULFOQUINOVOSYL TRANSFERASE SQD2"/>
    <property type="match status" value="1"/>
</dbReference>
<dbReference type="AlphaFoldDB" id="A0A1K2I3Y9"/>
<dbReference type="SUPFAM" id="SSF53756">
    <property type="entry name" value="UDP-Glycosyltransferase/glycogen phosphorylase"/>
    <property type="match status" value="1"/>
</dbReference>
<dbReference type="InterPro" id="IPR028098">
    <property type="entry name" value="Glyco_trans_4-like_N"/>
</dbReference>
<name>A0A1K2I3Y9_9LACO</name>
<proteinExistence type="predicted"/>
<dbReference type="Gene3D" id="3.40.50.2000">
    <property type="entry name" value="Glycogen Phosphorylase B"/>
    <property type="match status" value="2"/>
</dbReference>
<sequence length="367" mass="41917">MIKVLQVLAFEPVGGVGTFLENMSENLDKNEIKFDFLLSPSHRKSDFGKKMTDEGNTLYWLPSLTLKHAFEYIRKTKDFYKNNANKYDIVHIHAPNIAIIHLFYAKKYGLKVRILHSHNTQYANTGIKAVRNFILVRPAIKLATNLFAASRASGDFLFGNRKYYIINNGVDMNKYGFNSEIRTRVRNKLGMSDQKFVIGHVGNFIPVKNQKFIINLASKMDSKYFEFLLIGAGTLEEPLKKLCKEKNIQNVHFLGKRNDVDFLYQAMDVFILPSLYEGLPFVAVEAQASGLPIILSDAVTRETAFTKKSIFLPVGHQYLSNWKKQLLVIKESNNRTAINHDIVKTTPFNIKNSAKVLLNNYRLALRG</sequence>
<dbReference type="EMBL" id="LT634362">
    <property type="protein sequence ID" value="SFZ87059.1"/>
    <property type="molecule type" value="Genomic_DNA"/>
</dbReference>
<reference evidence="3" key="1">
    <citation type="submission" date="2016-11" db="EMBL/GenBank/DDBJ databases">
        <authorList>
            <person name="Jaros S."/>
            <person name="Januszkiewicz K."/>
            <person name="Wedrychowicz H."/>
        </authorList>
    </citation>
    <scope>NUCLEOTIDE SEQUENCE</scope>
    <source>
        <strain evidence="3">ACA-DC 565</strain>
    </source>
</reference>
<evidence type="ECO:0000259" key="1">
    <source>
        <dbReference type="Pfam" id="PF00534"/>
    </source>
</evidence>
<dbReference type="GO" id="GO:0016757">
    <property type="term" value="F:glycosyltransferase activity"/>
    <property type="evidence" value="ECO:0007669"/>
    <property type="project" value="InterPro"/>
</dbReference>